<dbReference type="SUPFAM" id="SSF55048">
    <property type="entry name" value="Probable ACP-binding domain of malonyl-CoA ACP transacylase"/>
    <property type="match status" value="1"/>
</dbReference>
<protein>
    <recommendedName>
        <fullName evidence="2">[acyl-carrier-protein] S-malonyltransferase</fullName>
        <ecNumber evidence="2">2.3.1.39</ecNumber>
    </recommendedName>
</protein>
<dbReference type="InterPro" id="IPR050858">
    <property type="entry name" value="Mal-CoA-ACP_Trans/PKS_FabD"/>
</dbReference>
<evidence type="ECO:0000256" key="3">
    <source>
        <dbReference type="ARBA" id="ARBA00022679"/>
    </source>
</evidence>
<dbReference type="PANTHER" id="PTHR42681">
    <property type="entry name" value="MALONYL-COA-ACYL CARRIER PROTEIN TRANSACYLASE, MITOCHONDRIAL"/>
    <property type="match status" value="1"/>
</dbReference>
<evidence type="ECO:0000259" key="6">
    <source>
        <dbReference type="SMART" id="SM00827"/>
    </source>
</evidence>
<evidence type="ECO:0000256" key="4">
    <source>
        <dbReference type="ARBA" id="ARBA00023315"/>
    </source>
</evidence>
<keyword evidence="4 7" id="KW-0012">Acyltransferase</keyword>
<gene>
    <name evidence="7" type="ORF">ASZ90_005898</name>
</gene>
<organism evidence="7">
    <name type="scientific">hydrocarbon metagenome</name>
    <dbReference type="NCBI Taxonomy" id="938273"/>
    <lineage>
        <taxon>unclassified sequences</taxon>
        <taxon>metagenomes</taxon>
        <taxon>ecological metagenomes</taxon>
    </lineage>
</organism>
<evidence type="ECO:0000256" key="2">
    <source>
        <dbReference type="ARBA" id="ARBA00013258"/>
    </source>
</evidence>
<dbReference type="EC" id="2.3.1.39" evidence="2"/>
<dbReference type="PIRSF" id="PIRSF000446">
    <property type="entry name" value="Mct"/>
    <property type="match status" value="1"/>
</dbReference>
<evidence type="ECO:0000313" key="7">
    <source>
        <dbReference type="EMBL" id="KUG24301.1"/>
    </source>
</evidence>
<dbReference type="AlphaFoldDB" id="A0A0W8FTS2"/>
<accession>A0A0W8FTS2</accession>
<comment type="caution">
    <text evidence="7">The sequence shown here is derived from an EMBL/GenBank/DDBJ whole genome shotgun (WGS) entry which is preliminary data.</text>
</comment>
<dbReference type="Gene3D" id="3.30.70.250">
    <property type="entry name" value="Malonyl-CoA ACP transacylase, ACP-binding"/>
    <property type="match status" value="1"/>
</dbReference>
<dbReference type="InterPro" id="IPR001227">
    <property type="entry name" value="Ac_transferase_dom_sf"/>
</dbReference>
<dbReference type="SUPFAM" id="SSF52151">
    <property type="entry name" value="FabD/lysophospholipase-like"/>
    <property type="match status" value="1"/>
</dbReference>
<dbReference type="InterPro" id="IPR014043">
    <property type="entry name" value="Acyl_transferase_dom"/>
</dbReference>
<keyword evidence="3 7" id="KW-0808">Transferase</keyword>
<proteinExistence type="inferred from homology"/>
<dbReference type="GO" id="GO:0004314">
    <property type="term" value="F:[acyl-carrier-protein] S-malonyltransferase activity"/>
    <property type="evidence" value="ECO:0007669"/>
    <property type="project" value="UniProtKB-EC"/>
</dbReference>
<name>A0A0W8FTS2_9ZZZZ</name>
<dbReference type="Pfam" id="PF00698">
    <property type="entry name" value="Acyl_transf_1"/>
    <property type="match status" value="1"/>
</dbReference>
<evidence type="ECO:0000256" key="1">
    <source>
        <dbReference type="ARBA" id="ARBA00008217"/>
    </source>
</evidence>
<feature type="domain" description="Malonyl-CoA:ACP transacylase (MAT)" evidence="6">
    <location>
        <begin position="10"/>
        <end position="309"/>
    </location>
</feature>
<dbReference type="InterPro" id="IPR016036">
    <property type="entry name" value="Malonyl_transacylase_ACP-bd"/>
</dbReference>
<comment type="similarity">
    <text evidence="1">Belongs to the FabD family.</text>
</comment>
<dbReference type="SMART" id="SM00827">
    <property type="entry name" value="PKS_AT"/>
    <property type="match status" value="1"/>
</dbReference>
<dbReference type="PANTHER" id="PTHR42681:SF1">
    <property type="entry name" value="MALONYL-COA-ACYL CARRIER PROTEIN TRANSACYLASE, MITOCHONDRIAL"/>
    <property type="match status" value="1"/>
</dbReference>
<dbReference type="Gene3D" id="3.40.366.10">
    <property type="entry name" value="Malonyl-Coenzyme A Acyl Carrier Protein, domain 2"/>
    <property type="match status" value="1"/>
</dbReference>
<sequence>MSDNKNIAVAFPGQGSQKPGMGKDFCEQISVCRQTYEEAADALGWDVSSMCFGDDERLNLTEYTQPCIVTTEIAMLRGLSKNHEFAADYFGGHSLGEFTALVAAGVIPLADTLKIVQMRGRLMQEAVPVGVGGMAAVISENIDVDMLKKLMDGLNAGVANINSTNQVVISGEITAIDEAEKRLTENFPAGKSFRFIRLNVSAPFHSYLMKSIENNFADTLEKFGSSLNAQNASKVTSNFMGGFHTDSSAEVKKNLVNQLSNTVNWRKNMQTLAEKAGQIYEIGPGRPLRDFFKTIGVTCQSITTLSTAEKILKGVN</sequence>
<dbReference type="InterPro" id="IPR024925">
    <property type="entry name" value="Malonyl_CoA-ACP_transAc"/>
</dbReference>
<dbReference type="GO" id="GO:0006633">
    <property type="term" value="P:fatty acid biosynthetic process"/>
    <property type="evidence" value="ECO:0007669"/>
    <property type="project" value="TreeGrafter"/>
</dbReference>
<evidence type="ECO:0000256" key="5">
    <source>
        <dbReference type="ARBA" id="ARBA00048462"/>
    </source>
</evidence>
<dbReference type="EMBL" id="LNQE01000852">
    <property type="protein sequence ID" value="KUG24301.1"/>
    <property type="molecule type" value="Genomic_DNA"/>
</dbReference>
<reference evidence="7" key="1">
    <citation type="journal article" date="2015" name="Proc. Natl. Acad. Sci. U.S.A.">
        <title>Networks of energetic and metabolic interactions define dynamics in microbial communities.</title>
        <authorList>
            <person name="Embree M."/>
            <person name="Liu J.K."/>
            <person name="Al-Bassam M.M."/>
            <person name="Zengler K."/>
        </authorList>
    </citation>
    <scope>NUCLEOTIDE SEQUENCE</scope>
</reference>
<comment type="catalytic activity">
    <reaction evidence="5">
        <text>holo-[ACP] + malonyl-CoA = malonyl-[ACP] + CoA</text>
        <dbReference type="Rhea" id="RHEA:41792"/>
        <dbReference type="Rhea" id="RHEA-COMP:9623"/>
        <dbReference type="Rhea" id="RHEA-COMP:9685"/>
        <dbReference type="ChEBI" id="CHEBI:57287"/>
        <dbReference type="ChEBI" id="CHEBI:57384"/>
        <dbReference type="ChEBI" id="CHEBI:64479"/>
        <dbReference type="ChEBI" id="CHEBI:78449"/>
        <dbReference type="EC" id="2.3.1.39"/>
    </reaction>
</comment>
<dbReference type="InterPro" id="IPR016035">
    <property type="entry name" value="Acyl_Trfase/lysoPLipase"/>
</dbReference>